<dbReference type="SUPFAM" id="SSF50129">
    <property type="entry name" value="GroES-like"/>
    <property type="match status" value="1"/>
</dbReference>
<evidence type="ECO:0000313" key="4">
    <source>
        <dbReference type="Proteomes" id="UP000274033"/>
    </source>
</evidence>
<dbReference type="Pfam" id="PF08240">
    <property type="entry name" value="ADH_N"/>
    <property type="match status" value="1"/>
</dbReference>
<dbReference type="PANTHER" id="PTHR44154">
    <property type="entry name" value="QUINONE OXIDOREDUCTASE"/>
    <property type="match status" value="1"/>
</dbReference>
<comment type="caution">
    <text evidence="3">The sequence shown here is derived from an EMBL/GenBank/DDBJ whole genome shotgun (WGS) entry which is preliminary data.</text>
</comment>
<dbReference type="AlphaFoldDB" id="A0A3N9UJ60"/>
<organism evidence="3 4">
    <name type="scientific">Lysinibacillus composti</name>
    <dbReference type="NCBI Taxonomy" id="720633"/>
    <lineage>
        <taxon>Bacteria</taxon>
        <taxon>Bacillati</taxon>
        <taxon>Bacillota</taxon>
        <taxon>Bacilli</taxon>
        <taxon>Bacillales</taxon>
        <taxon>Bacillaceae</taxon>
        <taxon>Lysinibacillus</taxon>
    </lineage>
</organism>
<evidence type="ECO:0000256" key="1">
    <source>
        <dbReference type="ARBA" id="ARBA00022857"/>
    </source>
</evidence>
<dbReference type="OrthoDB" id="9787435at2"/>
<dbReference type="EMBL" id="RRCT01000001">
    <property type="protein sequence ID" value="RQW75985.1"/>
    <property type="molecule type" value="Genomic_DNA"/>
</dbReference>
<dbReference type="InterPro" id="IPR011032">
    <property type="entry name" value="GroES-like_sf"/>
</dbReference>
<dbReference type="PANTHER" id="PTHR44154:SF1">
    <property type="entry name" value="QUINONE OXIDOREDUCTASE"/>
    <property type="match status" value="1"/>
</dbReference>
<keyword evidence="4" id="KW-1185">Reference proteome</keyword>
<gene>
    <name evidence="3" type="ORF">EBB45_00040</name>
</gene>
<dbReference type="SUPFAM" id="SSF51735">
    <property type="entry name" value="NAD(P)-binding Rossmann-fold domains"/>
    <property type="match status" value="1"/>
</dbReference>
<reference evidence="3 4" key="1">
    <citation type="journal article" date="2013" name="J. Microbiol.">
        <title>Lysinibacillus chungkukjangi sp. nov., isolated from Chungkukjang, Korean fermented soybean food.</title>
        <authorList>
            <person name="Kim S.J."/>
            <person name="Jang Y.H."/>
            <person name="Hamada M."/>
            <person name="Ahn J.H."/>
            <person name="Weon H.Y."/>
            <person name="Suzuki K."/>
            <person name="Whang K.S."/>
            <person name="Kwon S.W."/>
        </authorList>
    </citation>
    <scope>NUCLEOTIDE SEQUENCE [LARGE SCALE GENOMIC DNA]</scope>
    <source>
        <strain evidence="3 4">MCCC 1A12701</strain>
    </source>
</reference>
<dbReference type="Gene3D" id="3.90.180.10">
    <property type="entry name" value="Medium-chain alcohol dehydrogenases, catalytic domain"/>
    <property type="match status" value="1"/>
</dbReference>
<dbReference type="InterPro" id="IPR036291">
    <property type="entry name" value="NAD(P)-bd_dom_sf"/>
</dbReference>
<protein>
    <recommendedName>
        <fullName evidence="2">Enoyl reductase (ER) domain-containing protein</fullName>
    </recommendedName>
</protein>
<dbReference type="InterPro" id="IPR020843">
    <property type="entry name" value="ER"/>
</dbReference>
<dbReference type="Proteomes" id="UP000274033">
    <property type="component" value="Unassembled WGS sequence"/>
</dbReference>
<feature type="domain" description="Enoyl reductase (ER)" evidence="2">
    <location>
        <begin position="1"/>
        <end position="321"/>
    </location>
</feature>
<name>A0A3N9UJ60_9BACI</name>
<proteinExistence type="predicted"/>
<dbReference type="InterPro" id="IPR051603">
    <property type="entry name" value="Zinc-ADH_QOR/CCCR"/>
</dbReference>
<accession>A0A3N9UJ60</accession>
<dbReference type="GO" id="GO:0016491">
    <property type="term" value="F:oxidoreductase activity"/>
    <property type="evidence" value="ECO:0007669"/>
    <property type="project" value="InterPro"/>
</dbReference>
<sequence length="326" mass="36150">MKLQDVPSAKIKMSEVRIQIKACGLNNKDLFISKGVYFRTMSPPLTLGSDIAGIVVEIGQEVTNFKIGDRVVVSPIIGCGDCEQCLREEENKCNRYESALGGLAEEFVISQNQLLKIPDNFDYADAAALPIAYLTAWNMLYNKAKVTKKDTVLFWGGTSGVGTAGILLFNQYQNTIAIAGSEEKVEKLKSLGVKHVINYKNEDVYERVMALTKDEGVDVIFDPVGKAAWSKNLDLLKNNGRHVNCARSSGAEATIDLGKLFAKQIAIYGAKSGTKKDLQNVMDHLKRIHKKPIIDKTFFFKQAKDALHYLENERQLGKVVVINESK</sequence>
<dbReference type="Pfam" id="PF00107">
    <property type="entry name" value="ADH_zinc_N"/>
    <property type="match status" value="1"/>
</dbReference>
<dbReference type="RefSeq" id="WP_124761373.1">
    <property type="nucleotide sequence ID" value="NZ_JAFBDY010000001.1"/>
</dbReference>
<dbReference type="InterPro" id="IPR013154">
    <property type="entry name" value="ADH-like_N"/>
</dbReference>
<dbReference type="SMART" id="SM00829">
    <property type="entry name" value="PKS_ER"/>
    <property type="match status" value="1"/>
</dbReference>
<evidence type="ECO:0000313" key="3">
    <source>
        <dbReference type="EMBL" id="RQW75985.1"/>
    </source>
</evidence>
<keyword evidence="1" id="KW-0521">NADP</keyword>
<dbReference type="InterPro" id="IPR013149">
    <property type="entry name" value="ADH-like_C"/>
</dbReference>
<evidence type="ECO:0000259" key="2">
    <source>
        <dbReference type="SMART" id="SM00829"/>
    </source>
</evidence>